<protein>
    <submittedName>
        <fullName evidence="2">Uncharacterized protein</fullName>
    </submittedName>
</protein>
<keyword evidence="3" id="KW-1185">Reference proteome</keyword>
<dbReference type="RefSeq" id="WP_179168368.1">
    <property type="nucleotide sequence ID" value="NZ_CP058529.1"/>
</dbReference>
<evidence type="ECO:0000256" key="1">
    <source>
        <dbReference type="SAM" id="Phobius"/>
    </source>
</evidence>
<organism evidence="2 3">
    <name type="scientific">Halorarum halophilum</name>
    <dbReference type="NCBI Taxonomy" id="2743090"/>
    <lineage>
        <taxon>Archaea</taxon>
        <taxon>Methanobacteriati</taxon>
        <taxon>Methanobacteriota</taxon>
        <taxon>Stenosarchaea group</taxon>
        <taxon>Halobacteria</taxon>
        <taxon>Halobacteriales</taxon>
        <taxon>Haloferacaceae</taxon>
        <taxon>Halorarum</taxon>
    </lineage>
</organism>
<dbReference type="AlphaFoldDB" id="A0A7D5GYE5"/>
<gene>
    <name evidence="2" type="ORF">HUG10_04215</name>
</gene>
<dbReference type="Proteomes" id="UP000509750">
    <property type="component" value="Chromosome"/>
</dbReference>
<accession>A0A7D5GYE5</accession>
<keyword evidence="1" id="KW-0472">Membrane</keyword>
<dbReference type="KEGG" id="halg:HUG10_04215"/>
<reference evidence="2 3" key="1">
    <citation type="submission" date="2020-07" db="EMBL/GenBank/DDBJ databases">
        <title>Gai3-2, isolated from salt lake.</title>
        <authorList>
            <person name="Cui H."/>
            <person name="Shi X."/>
        </authorList>
    </citation>
    <scope>NUCLEOTIDE SEQUENCE [LARGE SCALE GENOMIC DNA]</scope>
    <source>
        <strain evidence="2 3">Gai3-2</strain>
    </source>
</reference>
<feature type="transmembrane region" description="Helical" evidence="1">
    <location>
        <begin position="38"/>
        <end position="55"/>
    </location>
</feature>
<dbReference type="GeneID" id="56028010"/>
<proteinExistence type="predicted"/>
<feature type="transmembrane region" description="Helical" evidence="1">
    <location>
        <begin position="12"/>
        <end position="32"/>
    </location>
</feature>
<name>A0A7D5GYE5_9EURY</name>
<evidence type="ECO:0000313" key="2">
    <source>
        <dbReference type="EMBL" id="QLG26793.1"/>
    </source>
</evidence>
<keyword evidence="1" id="KW-1133">Transmembrane helix</keyword>
<sequence length="64" mass="6978">MGERAAEDWLIRYLVVLVVGVVAMLALLYGLVLEWSPVTVLGSVVALVLVSVLVARDLRSWRAA</sequence>
<evidence type="ECO:0000313" key="3">
    <source>
        <dbReference type="Proteomes" id="UP000509750"/>
    </source>
</evidence>
<dbReference type="EMBL" id="CP058529">
    <property type="protein sequence ID" value="QLG26793.1"/>
    <property type="molecule type" value="Genomic_DNA"/>
</dbReference>
<keyword evidence="1" id="KW-0812">Transmembrane</keyword>